<keyword evidence="2" id="KW-1185">Reference proteome</keyword>
<evidence type="ECO:0000313" key="2">
    <source>
        <dbReference type="Proteomes" id="UP000309215"/>
    </source>
</evidence>
<gene>
    <name evidence="1" type="ORF">E8A74_05400</name>
</gene>
<dbReference type="AlphaFoldDB" id="A0A4U1JHG8"/>
<comment type="caution">
    <text evidence="1">The sequence shown here is derived from an EMBL/GenBank/DDBJ whole genome shotgun (WGS) entry which is preliminary data.</text>
</comment>
<organism evidence="1 2">
    <name type="scientific">Polyangium fumosum</name>
    <dbReference type="NCBI Taxonomy" id="889272"/>
    <lineage>
        <taxon>Bacteria</taxon>
        <taxon>Pseudomonadati</taxon>
        <taxon>Myxococcota</taxon>
        <taxon>Polyangia</taxon>
        <taxon>Polyangiales</taxon>
        <taxon>Polyangiaceae</taxon>
        <taxon>Polyangium</taxon>
    </lineage>
</organism>
<evidence type="ECO:0000313" key="1">
    <source>
        <dbReference type="EMBL" id="TKD12050.1"/>
    </source>
</evidence>
<dbReference type="EMBL" id="SSMQ01000004">
    <property type="protein sequence ID" value="TKD12050.1"/>
    <property type="molecule type" value="Genomic_DNA"/>
</dbReference>
<dbReference type="OrthoDB" id="5522796at2"/>
<reference evidence="1 2" key="1">
    <citation type="submission" date="2019-04" db="EMBL/GenBank/DDBJ databases">
        <authorList>
            <person name="Li Y."/>
            <person name="Wang J."/>
        </authorList>
    </citation>
    <scope>NUCLEOTIDE SEQUENCE [LARGE SCALE GENOMIC DNA]</scope>
    <source>
        <strain evidence="1 2">DSM 14668</strain>
    </source>
</reference>
<dbReference type="RefSeq" id="WP_136927845.1">
    <property type="nucleotide sequence ID" value="NZ_SSMQ01000004.1"/>
</dbReference>
<proteinExistence type="predicted"/>
<protein>
    <submittedName>
        <fullName evidence="1">Uncharacterized protein</fullName>
    </submittedName>
</protein>
<accession>A0A4U1JHG8</accession>
<name>A0A4U1JHG8_9BACT</name>
<sequence length="133" mass="14138">MQIRSFKLRVADHHVRVVPTTDAAGCPFAGPGVDLRGERAAQAFAAAGPLFEALVSFEPGVVLRALSFDFERERLLATFSPTTPVADPRPRVVRIDGGPALRTFLPLAAALATSLAALAAPVLAERPRDPVEE</sequence>
<dbReference type="Proteomes" id="UP000309215">
    <property type="component" value="Unassembled WGS sequence"/>
</dbReference>